<keyword evidence="2" id="KW-1133">Transmembrane helix</keyword>
<sequence>MEWVGVVGKKINIPSTLFWIQPAIIFYVYYYRFTNYSDYFKNYDAKDKIMELPRLSPFSPIDFPSFVFDDMESTDWAVESIKKQIEMLNSEENPRVFVNTFDALRIFKASDYDWNRVITSFSFS</sequence>
<evidence type="ECO:0000256" key="2">
    <source>
        <dbReference type="SAM" id="Phobius"/>
    </source>
</evidence>
<evidence type="ECO:0000313" key="4">
    <source>
        <dbReference type="Proteomes" id="UP001371456"/>
    </source>
</evidence>
<dbReference type="AlphaFoldDB" id="A0AAN8YJ19"/>
<dbReference type="SUPFAM" id="SSF53756">
    <property type="entry name" value="UDP-Glycosyltransferase/glycogen phosphorylase"/>
    <property type="match status" value="1"/>
</dbReference>
<dbReference type="Gene3D" id="3.40.50.2000">
    <property type="entry name" value="Glycogen Phosphorylase B"/>
    <property type="match status" value="1"/>
</dbReference>
<evidence type="ECO:0000256" key="1">
    <source>
        <dbReference type="ARBA" id="ARBA00009995"/>
    </source>
</evidence>
<dbReference type="PANTHER" id="PTHR11926">
    <property type="entry name" value="GLUCOSYL/GLUCURONOSYL TRANSFERASES"/>
    <property type="match status" value="1"/>
</dbReference>
<keyword evidence="2" id="KW-0472">Membrane</keyword>
<keyword evidence="2" id="KW-0812">Transmembrane</keyword>
<proteinExistence type="inferred from homology"/>
<gene>
    <name evidence="3" type="ORF">RDI58_007249</name>
</gene>
<evidence type="ECO:0000313" key="3">
    <source>
        <dbReference type="EMBL" id="KAK6793796.1"/>
    </source>
</evidence>
<dbReference type="GO" id="GO:0080044">
    <property type="term" value="F:quercetin 7-O-glucosyltransferase activity"/>
    <property type="evidence" value="ECO:0007669"/>
    <property type="project" value="TreeGrafter"/>
</dbReference>
<organism evidence="3 4">
    <name type="scientific">Solanum bulbocastanum</name>
    <name type="common">Wild potato</name>
    <dbReference type="NCBI Taxonomy" id="147425"/>
    <lineage>
        <taxon>Eukaryota</taxon>
        <taxon>Viridiplantae</taxon>
        <taxon>Streptophyta</taxon>
        <taxon>Embryophyta</taxon>
        <taxon>Tracheophyta</taxon>
        <taxon>Spermatophyta</taxon>
        <taxon>Magnoliopsida</taxon>
        <taxon>eudicotyledons</taxon>
        <taxon>Gunneridae</taxon>
        <taxon>Pentapetalae</taxon>
        <taxon>asterids</taxon>
        <taxon>lamiids</taxon>
        <taxon>Solanales</taxon>
        <taxon>Solanaceae</taxon>
        <taxon>Solanoideae</taxon>
        <taxon>Solaneae</taxon>
        <taxon>Solanum</taxon>
    </lineage>
</organism>
<dbReference type="EMBL" id="JBANQN010000003">
    <property type="protein sequence ID" value="KAK6793796.1"/>
    <property type="molecule type" value="Genomic_DNA"/>
</dbReference>
<protein>
    <submittedName>
        <fullName evidence="3">Uncharacterized protein</fullName>
    </submittedName>
</protein>
<comment type="caution">
    <text evidence="3">The sequence shown here is derived from an EMBL/GenBank/DDBJ whole genome shotgun (WGS) entry which is preliminary data.</text>
</comment>
<comment type="similarity">
    <text evidence="1">Belongs to the UDP-glycosyltransferase family.</text>
</comment>
<dbReference type="GO" id="GO:0080043">
    <property type="term" value="F:quercetin 3-O-glucosyltransferase activity"/>
    <property type="evidence" value="ECO:0007669"/>
    <property type="project" value="TreeGrafter"/>
</dbReference>
<name>A0AAN8YJ19_SOLBU</name>
<keyword evidence="4" id="KW-1185">Reference proteome</keyword>
<reference evidence="3 4" key="1">
    <citation type="submission" date="2024-02" db="EMBL/GenBank/DDBJ databases">
        <title>de novo genome assembly of Solanum bulbocastanum strain 11H21.</title>
        <authorList>
            <person name="Hosaka A.J."/>
        </authorList>
    </citation>
    <scope>NUCLEOTIDE SEQUENCE [LARGE SCALE GENOMIC DNA]</scope>
    <source>
        <tissue evidence="3">Young leaves</tissue>
    </source>
</reference>
<dbReference type="PANTHER" id="PTHR11926:SF1510">
    <property type="entry name" value="GLYCOSYLTRANSFERASE"/>
    <property type="match status" value="1"/>
</dbReference>
<accession>A0AAN8YJ19</accession>
<dbReference type="Proteomes" id="UP001371456">
    <property type="component" value="Unassembled WGS sequence"/>
</dbReference>
<feature type="transmembrane region" description="Helical" evidence="2">
    <location>
        <begin position="12"/>
        <end position="31"/>
    </location>
</feature>